<dbReference type="Gene3D" id="3.10.180.10">
    <property type="entry name" value="2,3-Dihydroxybiphenyl 1,2-Dioxygenase, domain 1"/>
    <property type="match status" value="2"/>
</dbReference>
<comment type="caution">
    <text evidence="2">The sequence shown here is derived from an EMBL/GenBank/DDBJ whole genome shotgun (WGS) entry which is preliminary data.</text>
</comment>
<dbReference type="InterPro" id="IPR004360">
    <property type="entry name" value="Glyas_Fos-R_dOase_dom"/>
</dbReference>
<keyword evidence="3" id="KW-1185">Reference proteome</keyword>
<dbReference type="InterPro" id="IPR029068">
    <property type="entry name" value="Glyas_Bleomycin-R_OHBP_Dase"/>
</dbReference>
<dbReference type="PROSITE" id="PS51819">
    <property type="entry name" value="VOC"/>
    <property type="match status" value="2"/>
</dbReference>
<dbReference type="Proteomes" id="UP000601789">
    <property type="component" value="Unassembled WGS sequence"/>
</dbReference>
<organism evidence="2 3">
    <name type="scientific">Aquamicrobium zhengzhouense</name>
    <dbReference type="NCBI Taxonomy" id="2781738"/>
    <lineage>
        <taxon>Bacteria</taxon>
        <taxon>Pseudomonadati</taxon>
        <taxon>Pseudomonadota</taxon>
        <taxon>Alphaproteobacteria</taxon>
        <taxon>Hyphomicrobiales</taxon>
        <taxon>Phyllobacteriaceae</taxon>
        <taxon>Aquamicrobium</taxon>
    </lineage>
</organism>
<dbReference type="RefSeq" id="WP_198475245.1">
    <property type="nucleotide sequence ID" value="NZ_JADGMQ010000002.1"/>
</dbReference>
<evidence type="ECO:0000313" key="3">
    <source>
        <dbReference type="Proteomes" id="UP000601789"/>
    </source>
</evidence>
<name>A0ABS0SA73_9HYPH</name>
<dbReference type="Gene3D" id="3.40.50.1820">
    <property type="entry name" value="alpha/beta hydrolase"/>
    <property type="match status" value="1"/>
</dbReference>
<gene>
    <name evidence="2" type="ORF">IOD40_05875</name>
</gene>
<feature type="domain" description="VOC" evidence="1">
    <location>
        <begin position="150"/>
        <end position="264"/>
    </location>
</feature>
<dbReference type="InterPro" id="IPR029058">
    <property type="entry name" value="AB_hydrolase_fold"/>
</dbReference>
<accession>A0ABS0SA73</accession>
<dbReference type="PANTHER" id="PTHR36110:SF2">
    <property type="entry name" value="RING-CLEAVING DIOXYGENASE MHQE-RELATED"/>
    <property type="match status" value="1"/>
</dbReference>
<dbReference type="InterPro" id="IPR037523">
    <property type="entry name" value="VOC_core"/>
</dbReference>
<dbReference type="InterPro" id="IPR052537">
    <property type="entry name" value="Extradiol_RC_dioxygenase"/>
</dbReference>
<reference evidence="2 3" key="1">
    <citation type="submission" date="2020-10" db="EMBL/GenBank/DDBJ databases">
        <title>Aquamicrobium zhengzhouensis sp. nov., a exopolysaccharide producing bacterium isolated from farmland soil.</title>
        <authorList>
            <person name="Wang X."/>
        </authorList>
    </citation>
    <scope>NUCLEOTIDE SEQUENCE [LARGE SCALE GENOMIC DNA]</scope>
    <source>
        <strain evidence="3">cd-1</strain>
    </source>
</reference>
<dbReference type="CDD" id="cd08346">
    <property type="entry name" value="PcpA_N_like"/>
    <property type="match status" value="1"/>
</dbReference>
<proteinExistence type="predicted"/>
<dbReference type="SUPFAM" id="SSF53474">
    <property type="entry name" value="alpha/beta-Hydrolases"/>
    <property type="match status" value="1"/>
</dbReference>
<protein>
    <submittedName>
        <fullName evidence="2">VOC family protein</fullName>
    </submittedName>
</protein>
<feature type="domain" description="VOC" evidence="1">
    <location>
        <begin position="8"/>
        <end position="133"/>
    </location>
</feature>
<dbReference type="EMBL" id="JADGMQ010000002">
    <property type="protein sequence ID" value="MBI1620190.1"/>
    <property type="molecule type" value="Genomic_DNA"/>
</dbReference>
<dbReference type="SUPFAM" id="SSF54593">
    <property type="entry name" value="Glyoxalase/Bleomycin resistance protein/Dihydroxybiphenyl dioxygenase"/>
    <property type="match status" value="1"/>
</dbReference>
<evidence type="ECO:0000313" key="2">
    <source>
        <dbReference type="EMBL" id="MBI1620190.1"/>
    </source>
</evidence>
<dbReference type="PANTHER" id="PTHR36110">
    <property type="entry name" value="RING-CLEAVING DIOXYGENASE MHQE-RELATED"/>
    <property type="match status" value="1"/>
</dbReference>
<dbReference type="Pfam" id="PF00903">
    <property type="entry name" value="Glyoxalase"/>
    <property type="match status" value="1"/>
</dbReference>
<dbReference type="Pfam" id="PF02230">
    <property type="entry name" value="Abhydrolase_2"/>
    <property type="match status" value="1"/>
</dbReference>
<sequence>MTTSAQSGIHHVTLITRNVQANVDFYAGFLGLRLVKQTGGYEDSLQLHLFYGDRLGSPGTVVTFFVWQDGAPGRVGTGQVSEIAFAVPQDSIGEWMTRALTAGVPMERPSREFGEPVLRLKDPDGFIVKLVGSDQPAPAPWGDETTAIRRIRAVTLLTDSGDETAAFISRFGYRPLATDGSIMRLMSDTDVVDVRDVTGYVPGIPGTGTADHIAFRAADEDAVRQVEASLASLNSSPTNFHDRKYFSSLYVREPGGTLIELATDGPGFTVDEDADHLGETLLVPPYETGRAADIKVMLPQFGRPGEPRPPRRDLPFVHRFYTPDEPNDDTIIVLHGSGGNEADLMPFAHRVSPHASILGVRGRATEEGSARWFRRFTLNSFDQNDIHSEAEAFNAFIQGAVSGYRLDPERITFIGLSNGANFAAAVMALYPDLIRRAILLRAIPVLDSLPDVDLSGAQVLLLDGIDDPFARNAPALANWLRERGAALEQHQLEGGHSLTEADTAAAKAWHQQYSPPSPFAVR</sequence>
<evidence type="ECO:0000259" key="1">
    <source>
        <dbReference type="PROSITE" id="PS51819"/>
    </source>
</evidence>
<dbReference type="InterPro" id="IPR003140">
    <property type="entry name" value="PLipase/COase/thioEstase"/>
</dbReference>